<sequence length="413" mass="45095">MDHAAAEASLASVKLDILSNDRECDRVARLYLAAGEVPRFDVSTGNFTRDPFLLCASQYWGQRLLDEPTVTVAAECASWLADRVALELREAVAERWSVEFAVRTRHLVQPADEVLTTLSEFADDVLDRSGLRMICLYQASKLRSNYHFEELVSFLDAVETAGILDSEDSPVFTALRAAGLLGGRARRTEVALGLAEQAWACPARTHVSIDIITAALDDAPPFDGQGELLRRYACDAVAAHSEDHAFHYRLARGLHLCGDDDAALGAVDEAVQRIPSPIDASDYLVLMARYRDLRHAISVSRDAAAAATAAEENTDQLLSVARSRIEEADQLTESVRRHGTLSDSTRRLVGFLALFGCAVAFFASSSAVQADQQLGLADRQAQVILLGSSLALFIVILFGATSLIHRLGRNRRR</sequence>
<name>A0A511MC45_9NOCA</name>
<dbReference type="EMBL" id="BJXA01000014">
    <property type="protein sequence ID" value="GEM38243.1"/>
    <property type="molecule type" value="Genomic_DNA"/>
</dbReference>
<organism evidence="2 3">
    <name type="scientific">Nocardia ninae NBRC 108245</name>
    <dbReference type="NCBI Taxonomy" id="1210091"/>
    <lineage>
        <taxon>Bacteria</taxon>
        <taxon>Bacillati</taxon>
        <taxon>Actinomycetota</taxon>
        <taxon>Actinomycetes</taxon>
        <taxon>Mycobacteriales</taxon>
        <taxon>Nocardiaceae</taxon>
        <taxon>Nocardia</taxon>
    </lineage>
</organism>
<evidence type="ECO:0000256" key="1">
    <source>
        <dbReference type="SAM" id="Phobius"/>
    </source>
</evidence>
<comment type="caution">
    <text evidence="2">The sequence shown here is derived from an EMBL/GenBank/DDBJ whole genome shotgun (WGS) entry which is preliminary data.</text>
</comment>
<dbReference type="OrthoDB" id="4031079at2"/>
<keyword evidence="1" id="KW-0812">Transmembrane</keyword>
<keyword evidence="1" id="KW-1133">Transmembrane helix</keyword>
<protein>
    <submittedName>
        <fullName evidence="2">Uncharacterized protein</fullName>
    </submittedName>
</protein>
<dbReference type="Proteomes" id="UP000321424">
    <property type="component" value="Unassembled WGS sequence"/>
</dbReference>
<accession>A0A511MC45</accession>
<reference evidence="2 3" key="1">
    <citation type="submission" date="2019-07" db="EMBL/GenBank/DDBJ databases">
        <title>Whole genome shotgun sequence of Nocardia ninae NBRC 108245.</title>
        <authorList>
            <person name="Hosoyama A."/>
            <person name="Uohara A."/>
            <person name="Ohji S."/>
            <person name="Ichikawa N."/>
        </authorList>
    </citation>
    <scope>NUCLEOTIDE SEQUENCE [LARGE SCALE GENOMIC DNA]</scope>
    <source>
        <strain evidence="2 3">NBRC 108245</strain>
    </source>
</reference>
<feature type="transmembrane region" description="Helical" evidence="1">
    <location>
        <begin position="348"/>
        <end position="368"/>
    </location>
</feature>
<feature type="transmembrane region" description="Helical" evidence="1">
    <location>
        <begin position="380"/>
        <end position="404"/>
    </location>
</feature>
<proteinExistence type="predicted"/>
<gene>
    <name evidence="2" type="ORF">NN4_27620</name>
</gene>
<dbReference type="RefSeq" id="WP_147130327.1">
    <property type="nucleotide sequence ID" value="NZ_BJXA01000014.1"/>
</dbReference>
<evidence type="ECO:0000313" key="3">
    <source>
        <dbReference type="Proteomes" id="UP000321424"/>
    </source>
</evidence>
<evidence type="ECO:0000313" key="2">
    <source>
        <dbReference type="EMBL" id="GEM38243.1"/>
    </source>
</evidence>
<keyword evidence="1" id="KW-0472">Membrane</keyword>
<keyword evidence="3" id="KW-1185">Reference proteome</keyword>
<dbReference type="AlphaFoldDB" id="A0A511MC45"/>